<dbReference type="AlphaFoldDB" id="A0A2T1EBU9"/>
<evidence type="ECO:0000313" key="2">
    <source>
        <dbReference type="Proteomes" id="UP000239576"/>
    </source>
</evidence>
<keyword evidence="2" id="KW-1185">Reference proteome</keyword>
<protein>
    <submittedName>
        <fullName evidence="1">Uncharacterized protein</fullName>
    </submittedName>
</protein>
<dbReference type="EMBL" id="PVWK01000055">
    <property type="protein sequence ID" value="PSB30184.1"/>
    <property type="molecule type" value="Genomic_DNA"/>
</dbReference>
<name>A0A2T1EBU9_9CYAN</name>
<sequence length="59" mass="7077">MQVTEQNYVIKITNEDDLDRIGQTALKTYFRGLNFSRVINREHTTDRQVSFEDCRFFIC</sequence>
<accession>A0A2T1EBU9</accession>
<proteinExistence type="predicted"/>
<reference evidence="1 2" key="2">
    <citation type="submission" date="2018-03" db="EMBL/GenBank/DDBJ databases">
        <title>The ancient ancestry and fast evolution of plastids.</title>
        <authorList>
            <person name="Moore K.R."/>
            <person name="Magnabosco C."/>
            <person name="Momper L."/>
            <person name="Gold D.A."/>
            <person name="Bosak T."/>
            <person name="Fournier G.P."/>
        </authorList>
    </citation>
    <scope>NUCLEOTIDE SEQUENCE [LARGE SCALE GENOMIC DNA]</scope>
    <source>
        <strain evidence="1 2">ULC18</strain>
    </source>
</reference>
<evidence type="ECO:0000313" key="1">
    <source>
        <dbReference type="EMBL" id="PSB30184.1"/>
    </source>
</evidence>
<dbReference type="Proteomes" id="UP000239576">
    <property type="component" value="Unassembled WGS sequence"/>
</dbReference>
<comment type="caution">
    <text evidence="1">The sequence shown here is derived from an EMBL/GenBank/DDBJ whole genome shotgun (WGS) entry which is preliminary data.</text>
</comment>
<organism evidence="1 2">
    <name type="scientific">Stenomitos frigidus ULC18</name>
    <dbReference type="NCBI Taxonomy" id="2107698"/>
    <lineage>
        <taxon>Bacteria</taxon>
        <taxon>Bacillati</taxon>
        <taxon>Cyanobacteriota</taxon>
        <taxon>Cyanophyceae</taxon>
        <taxon>Leptolyngbyales</taxon>
        <taxon>Leptolyngbyaceae</taxon>
        <taxon>Stenomitos</taxon>
    </lineage>
</organism>
<reference evidence="2" key="1">
    <citation type="submission" date="2018-02" db="EMBL/GenBank/DDBJ databases">
        <authorList>
            <person name="Moore K."/>
            <person name="Momper L."/>
        </authorList>
    </citation>
    <scope>NUCLEOTIDE SEQUENCE [LARGE SCALE GENOMIC DNA]</scope>
    <source>
        <strain evidence="2">ULC18</strain>
    </source>
</reference>
<gene>
    <name evidence="1" type="ORF">C7B82_09540</name>
</gene>